<evidence type="ECO:0008006" key="3">
    <source>
        <dbReference type="Google" id="ProtNLM"/>
    </source>
</evidence>
<reference evidence="1" key="1">
    <citation type="submission" date="2021-12" db="EMBL/GenBank/DDBJ databases">
        <title>Enterovibrio ZSDZ35 sp. nov. and Enterovibrio ZSDZ42 sp. nov., isolated from coastal seawater in Qingdao.</title>
        <authorList>
            <person name="Zhang P."/>
        </authorList>
    </citation>
    <scope>NUCLEOTIDE SEQUENCE</scope>
    <source>
        <strain evidence="1">ZSDZ42</strain>
    </source>
</reference>
<sequence length="188" mass="21016">MSNKKPSKKSEHLDNTAMSRRKFITNSTAALASVSVLAMGVGGVLVSPSAWASTVIGNHASKTLMVMSRDIYPHDDLEDKYYTRLLLPLGESANTDADLKKLLIEGVAELDKRSNQAFNSNYINIDNEKDRVTVLRNYENSAFFQKIKGILMMGLYNSPDLWPWFGYGGSAWEHGGYINRGYADIDWI</sequence>
<dbReference type="PROSITE" id="PS51318">
    <property type="entry name" value="TAT"/>
    <property type="match status" value="1"/>
</dbReference>
<protein>
    <recommendedName>
        <fullName evidence="3">Twin-arginine translocation pathway signal</fullName>
    </recommendedName>
</protein>
<evidence type="ECO:0000313" key="1">
    <source>
        <dbReference type="EMBL" id="MDD1792236.1"/>
    </source>
</evidence>
<dbReference type="EMBL" id="JAJUBC010000003">
    <property type="protein sequence ID" value="MDD1792236.1"/>
    <property type="molecule type" value="Genomic_DNA"/>
</dbReference>
<proteinExistence type="predicted"/>
<dbReference type="Proteomes" id="UP001149400">
    <property type="component" value="Unassembled WGS sequence"/>
</dbReference>
<evidence type="ECO:0000313" key="2">
    <source>
        <dbReference type="Proteomes" id="UP001149400"/>
    </source>
</evidence>
<organism evidence="1 2">
    <name type="scientific">Enterovibrio gelatinilyticus</name>
    <dbReference type="NCBI Taxonomy" id="2899819"/>
    <lineage>
        <taxon>Bacteria</taxon>
        <taxon>Pseudomonadati</taxon>
        <taxon>Pseudomonadota</taxon>
        <taxon>Gammaproteobacteria</taxon>
        <taxon>Vibrionales</taxon>
        <taxon>Vibrionaceae</taxon>
        <taxon>Enterovibrio</taxon>
    </lineage>
</organism>
<comment type="caution">
    <text evidence="1">The sequence shown here is derived from an EMBL/GenBank/DDBJ whole genome shotgun (WGS) entry which is preliminary data.</text>
</comment>
<keyword evidence="2" id="KW-1185">Reference proteome</keyword>
<gene>
    <name evidence="1" type="ORF">LRP50_03750</name>
</gene>
<dbReference type="InterPro" id="IPR006311">
    <property type="entry name" value="TAT_signal"/>
</dbReference>
<accession>A0ABT5QXH7</accession>
<dbReference type="RefSeq" id="WP_274163150.1">
    <property type="nucleotide sequence ID" value="NZ_JAJUBC010000003.1"/>
</dbReference>
<name>A0ABT5QXH7_9GAMM</name>